<feature type="domain" description="VRR-NUC" evidence="11">
    <location>
        <begin position="456"/>
        <end position="559"/>
    </location>
</feature>
<organism evidence="12 13">
    <name type="scientific">Acanthopleuribacter pedis</name>
    <dbReference type="NCBI Taxonomy" id="442870"/>
    <lineage>
        <taxon>Bacteria</taxon>
        <taxon>Pseudomonadati</taxon>
        <taxon>Acidobacteriota</taxon>
        <taxon>Holophagae</taxon>
        <taxon>Acanthopleuribacterales</taxon>
        <taxon>Acanthopleuribacteraceae</taxon>
        <taxon>Acanthopleuribacter</taxon>
    </lineage>
</organism>
<evidence type="ECO:0000259" key="11">
    <source>
        <dbReference type="SMART" id="SM00990"/>
    </source>
</evidence>
<evidence type="ECO:0000256" key="9">
    <source>
        <dbReference type="ARBA" id="ARBA00022842"/>
    </source>
</evidence>
<evidence type="ECO:0000313" key="12">
    <source>
        <dbReference type="EMBL" id="MBO1317530.1"/>
    </source>
</evidence>
<keyword evidence="10" id="KW-0464">Manganese</keyword>
<keyword evidence="8" id="KW-0378">Hydrolase</keyword>
<evidence type="ECO:0000256" key="5">
    <source>
        <dbReference type="ARBA" id="ARBA00012029"/>
    </source>
</evidence>
<comment type="cofactor">
    <cofactor evidence="2">
        <name>Mn(2+)</name>
        <dbReference type="ChEBI" id="CHEBI:29035"/>
    </cofactor>
</comment>
<keyword evidence="7" id="KW-0479">Metal-binding</keyword>
<dbReference type="Proteomes" id="UP000664417">
    <property type="component" value="Unassembled WGS sequence"/>
</dbReference>
<proteinExistence type="inferred from homology"/>
<gene>
    <name evidence="12" type="ORF">J3U88_03590</name>
</gene>
<dbReference type="GO" id="GO:0004528">
    <property type="term" value="F:phosphodiesterase I activity"/>
    <property type="evidence" value="ECO:0007669"/>
    <property type="project" value="UniProtKB-EC"/>
</dbReference>
<dbReference type="EC" id="3.1.4.1" evidence="5"/>
<evidence type="ECO:0000256" key="2">
    <source>
        <dbReference type="ARBA" id="ARBA00001936"/>
    </source>
</evidence>
<dbReference type="GO" id="GO:0036297">
    <property type="term" value="P:interstrand cross-link repair"/>
    <property type="evidence" value="ECO:0007669"/>
    <property type="project" value="InterPro"/>
</dbReference>
<evidence type="ECO:0000256" key="3">
    <source>
        <dbReference type="ARBA" id="ARBA00001946"/>
    </source>
</evidence>
<dbReference type="InterPro" id="IPR033315">
    <property type="entry name" value="Fan1-like"/>
</dbReference>
<evidence type="ECO:0000256" key="1">
    <source>
        <dbReference type="ARBA" id="ARBA00000983"/>
    </source>
</evidence>
<dbReference type="SMART" id="SM00990">
    <property type="entry name" value="VRR_NUC"/>
    <property type="match status" value="1"/>
</dbReference>
<comment type="cofactor">
    <cofactor evidence="3">
        <name>Mg(2+)</name>
        <dbReference type="ChEBI" id="CHEBI:18420"/>
    </cofactor>
</comment>
<comment type="catalytic activity">
    <reaction evidence="1">
        <text>Hydrolytically removes 5'-nucleotides successively from the 3'-hydroxy termini of 3'-hydroxy-terminated oligonucleotides.</text>
        <dbReference type="EC" id="3.1.4.1"/>
    </reaction>
</comment>
<comment type="caution">
    <text evidence="12">The sequence shown here is derived from an EMBL/GenBank/DDBJ whole genome shotgun (WGS) entry which is preliminary data.</text>
</comment>
<dbReference type="AlphaFoldDB" id="A0A8J7QFJ8"/>
<evidence type="ECO:0000256" key="4">
    <source>
        <dbReference type="ARBA" id="ARBA00005533"/>
    </source>
</evidence>
<accession>A0A8J7QFJ8</accession>
<dbReference type="GO" id="GO:0003676">
    <property type="term" value="F:nucleic acid binding"/>
    <property type="evidence" value="ECO:0007669"/>
    <property type="project" value="InterPro"/>
</dbReference>
<keyword evidence="9" id="KW-0460">Magnesium</keyword>
<dbReference type="PANTHER" id="PTHR15749:SF4">
    <property type="entry name" value="FANCONI-ASSOCIATED NUCLEASE 1"/>
    <property type="match status" value="1"/>
</dbReference>
<dbReference type="RefSeq" id="WP_207856795.1">
    <property type="nucleotide sequence ID" value="NZ_JAFREP010000003.1"/>
</dbReference>
<reference evidence="12" key="1">
    <citation type="submission" date="2021-03" db="EMBL/GenBank/DDBJ databases">
        <authorList>
            <person name="Wang G."/>
        </authorList>
    </citation>
    <scope>NUCLEOTIDE SEQUENCE</scope>
    <source>
        <strain evidence="12">KCTC 12899</strain>
    </source>
</reference>
<keyword evidence="6" id="KW-0540">Nuclease</keyword>
<dbReference type="Gene3D" id="3.40.1350.10">
    <property type="match status" value="1"/>
</dbReference>
<keyword evidence="13" id="KW-1185">Reference proteome</keyword>
<evidence type="ECO:0000313" key="13">
    <source>
        <dbReference type="Proteomes" id="UP000664417"/>
    </source>
</evidence>
<name>A0A8J7QFJ8_9BACT</name>
<dbReference type="InterPro" id="IPR014883">
    <property type="entry name" value="VRR_NUC"/>
</dbReference>
<dbReference type="PANTHER" id="PTHR15749">
    <property type="entry name" value="FANCONI-ASSOCIATED NUCLEASE 1"/>
    <property type="match status" value="1"/>
</dbReference>
<dbReference type="GO" id="GO:0046872">
    <property type="term" value="F:metal ion binding"/>
    <property type="evidence" value="ECO:0007669"/>
    <property type="project" value="UniProtKB-KW"/>
</dbReference>
<dbReference type="InterPro" id="IPR049125">
    <property type="entry name" value="FAN1-like_WH"/>
</dbReference>
<evidence type="ECO:0000256" key="8">
    <source>
        <dbReference type="ARBA" id="ARBA00022801"/>
    </source>
</evidence>
<evidence type="ECO:0000256" key="10">
    <source>
        <dbReference type="ARBA" id="ARBA00023211"/>
    </source>
</evidence>
<protein>
    <recommendedName>
        <fullName evidence="5">phosphodiesterase I</fullName>
        <ecNumber evidence="5">3.1.4.1</ecNumber>
    </recommendedName>
</protein>
<dbReference type="InterPro" id="IPR011856">
    <property type="entry name" value="tRNA_endonuc-like_dom_sf"/>
</dbReference>
<dbReference type="EMBL" id="JAFREP010000003">
    <property type="protein sequence ID" value="MBO1317530.1"/>
    <property type="molecule type" value="Genomic_DNA"/>
</dbReference>
<sequence length="562" mass="64530">MKPSPSNEPVTLVTGYYLDNFFKILDFVDRWYDDILGPDEWAFSRAFRAVPLPAQRLYVRLLMRKGPFFRCDKLAYPEIEDVPAAVNALAAAGLLRCCPFDEPRLVFALLARAEVEALLRAHRDALPEETPVFRKLKKPELIALVVTHLDPSAAATWLQARFNWVALLGEDVLLRYRLLFFGNSRQDWTEFVLLDLGLLRYEPVVLLRGDRWFQSRALLDASVAWLEKRALCDLAMEAEDEAGLAVLGEAMPPTYDERVLIRRRDRLLNSVGAWLERRGSFEAALAWYHDSSRPPSRERQARLLDKLGRPRQAMAMCRALLDGPATEEERLFANAFRVKVAKKLGHSMPAPKRASFPNRTLTLVRDARKRIEHQVLEHLQEQGMPGFGAENWFWLSVFGLIFWDIVYAPVRGAFFNHYQRGPADLFSNAFLAHRHEAVQARLDWLRLGLPWLPLAQKVMDEKWGVNNYLVGWDPSLREHVARIHEQMHGKALAVLFERLVTHPGLYRTGFPDLLLFPPEGGYRLAEVKGPGDQLQPNQRGWLKYFQANGIPIEVVRVVWQTA</sequence>
<evidence type="ECO:0000256" key="6">
    <source>
        <dbReference type="ARBA" id="ARBA00022722"/>
    </source>
</evidence>
<comment type="similarity">
    <text evidence="4">Belongs to the FAN1 family.</text>
</comment>
<dbReference type="Pfam" id="PF08774">
    <property type="entry name" value="VRR_NUC"/>
    <property type="match status" value="1"/>
</dbReference>
<evidence type="ECO:0000256" key="7">
    <source>
        <dbReference type="ARBA" id="ARBA00022723"/>
    </source>
</evidence>
<dbReference type="Pfam" id="PF21315">
    <property type="entry name" value="FAN1_HTH"/>
    <property type="match status" value="1"/>
</dbReference>